<sequence>MQSAEQQLVLRSKNGDQTAYEKLYRDNVGKVYALCRRMCGQKELAEDLTQEAFIRAWQKLGSFRGDSAFGSWLYRLTSNVVIGHMRKHAKWQEENFEDHAHEELLGTQHTENYVGDIEKALKGLSEQARVVLILYEYLGYQHNEISELTGMAIGTSKTHLHRAKAYLNKRAQAQAS</sequence>
<reference evidence="7 8" key="1">
    <citation type="submission" date="2018-06" db="EMBL/GenBank/DDBJ databases">
        <title>Genomic Encyclopedia of Type Strains, Phase IV (KMG-IV): sequencing the most valuable type-strain genomes for metagenomic binning, comparative biology and taxonomic classification.</title>
        <authorList>
            <person name="Goeker M."/>
        </authorList>
    </citation>
    <scope>NUCLEOTIDE SEQUENCE [LARGE SCALE GENOMIC DNA]</scope>
    <source>
        <strain evidence="7 8">DSM 24032</strain>
    </source>
</reference>
<dbReference type="Proteomes" id="UP000253083">
    <property type="component" value="Unassembled WGS sequence"/>
</dbReference>
<dbReference type="GO" id="GO:0006352">
    <property type="term" value="P:DNA-templated transcription initiation"/>
    <property type="evidence" value="ECO:0007669"/>
    <property type="project" value="InterPro"/>
</dbReference>
<keyword evidence="8" id="KW-1185">Reference proteome</keyword>
<dbReference type="InterPro" id="IPR039425">
    <property type="entry name" value="RNA_pol_sigma-70-like"/>
</dbReference>
<evidence type="ECO:0000259" key="6">
    <source>
        <dbReference type="Pfam" id="PF08281"/>
    </source>
</evidence>
<dbReference type="GO" id="GO:0016987">
    <property type="term" value="F:sigma factor activity"/>
    <property type="evidence" value="ECO:0007669"/>
    <property type="project" value="UniProtKB-KW"/>
</dbReference>
<dbReference type="SUPFAM" id="SSF88946">
    <property type="entry name" value="Sigma2 domain of RNA polymerase sigma factors"/>
    <property type="match status" value="1"/>
</dbReference>
<dbReference type="AlphaFoldDB" id="A0A395JFF7"/>
<dbReference type="InterPro" id="IPR013325">
    <property type="entry name" value="RNA_pol_sigma_r2"/>
</dbReference>
<name>A0A395JFF7_9GAMM</name>
<dbReference type="Pfam" id="PF04542">
    <property type="entry name" value="Sigma70_r2"/>
    <property type="match status" value="1"/>
</dbReference>
<accession>A0A395JFF7</accession>
<dbReference type="PANTHER" id="PTHR43133:SF46">
    <property type="entry name" value="RNA POLYMERASE SIGMA-70 FACTOR ECF SUBFAMILY"/>
    <property type="match status" value="1"/>
</dbReference>
<evidence type="ECO:0000313" key="7">
    <source>
        <dbReference type="EMBL" id="RBP47060.1"/>
    </source>
</evidence>
<dbReference type="InterPro" id="IPR013324">
    <property type="entry name" value="RNA_pol_sigma_r3/r4-like"/>
</dbReference>
<dbReference type="GO" id="GO:0003677">
    <property type="term" value="F:DNA binding"/>
    <property type="evidence" value="ECO:0007669"/>
    <property type="project" value="InterPro"/>
</dbReference>
<dbReference type="PANTHER" id="PTHR43133">
    <property type="entry name" value="RNA POLYMERASE ECF-TYPE SIGMA FACTO"/>
    <property type="match status" value="1"/>
</dbReference>
<evidence type="ECO:0000256" key="2">
    <source>
        <dbReference type="ARBA" id="ARBA00023015"/>
    </source>
</evidence>
<organism evidence="7 8">
    <name type="scientific">Arenicella xantha</name>
    <dbReference type="NCBI Taxonomy" id="644221"/>
    <lineage>
        <taxon>Bacteria</taxon>
        <taxon>Pseudomonadati</taxon>
        <taxon>Pseudomonadota</taxon>
        <taxon>Gammaproteobacteria</taxon>
        <taxon>Arenicellales</taxon>
        <taxon>Arenicellaceae</taxon>
        <taxon>Arenicella</taxon>
    </lineage>
</organism>
<dbReference type="Gene3D" id="1.10.1740.10">
    <property type="match status" value="1"/>
</dbReference>
<evidence type="ECO:0000259" key="5">
    <source>
        <dbReference type="Pfam" id="PF04542"/>
    </source>
</evidence>
<proteinExistence type="inferred from homology"/>
<dbReference type="InterPro" id="IPR014284">
    <property type="entry name" value="RNA_pol_sigma-70_dom"/>
</dbReference>
<feature type="domain" description="RNA polymerase sigma factor 70 region 4 type 2" evidence="6">
    <location>
        <begin position="117"/>
        <end position="166"/>
    </location>
</feature>
<comment type="similarity">
    <text evidence="1">Belongs to the sigma-70 factor family. ECF subfamily.</text>
</comment>
<dbReference type="SUPFAM" id="SSF88659">
    <property type="entry name" value="Sigma3 and sigma4 domains of RNA polymerase sigma factors"/>
    <property type="match status" value="1"/>
</dbReference>
<keyword evidence="3" id="KW-0731">Sigma factor</keyword>
<dbReference type="FunCoup" id="A0A395JFF7">
    <property type="interactions" value="271"/>
</dbReference>
<evidence type="ECO:0000256" key="4">
    <source>
        <dbReference type="ARBA" id="ARBA00023163"/>
    </source>
</evidence>
<keyword evidence="4" id="KW-0804">Transcription</keyword>
<gene>
    <name evidence="7" type="ORF">DFR28_11023</name>
</gene>
<dbReference type="InterPro" id="IPR007627">
    <property type="entry name" value="RNA_pol_sigma70_r2"/>
</dbReference>
<protein>
    <submittedName>
        <fullName evidence="7">RNA polymerase RpoE-like sigma-24 subunit</fullName>
    </submittedName>
</protein>
<dbReference type="RefSeq" id="WP_113955943.1">
    <property type="nucleotide sequence ID" value="NZ_QNRT01000010.1"/>
</dbReference>
<evidence type="ECO:0000256" key="1">
    <source>
        <dbReference type="ARBA" id="ARBA00010641"/>
    </source>
</evidence>
<feature type="domain" description="RNA polymerase sigma-70 region 2" evidence="5">
    <location>
        <begin position="23"/>
        <end position="89"/>
    </location>
</feature>
<dbReference type="OrthoDB" id="9780326at2"/>
<dbReference type="Gene3D" id="1.10.10.10">
    <property type="entry name" value="Winged helix-like DNA-binding domain superfamily/Winged helix DNA-binding domain"/>
    <property type="match status" value="1"/>
</dbReference>
<comment type="caution">
    <text evidence="7">The sequence shown here is derived from an EMBL/GenBank/DDBJ whole genome shotgun (WGS) entry which is preliminary data.</text>
</comment>
<dbReference type="InterPro" id="IPR036388">
    <property type="entry name" value="WH-like_DNA-bd_sf"/>
</dbReference>
<dbReference type="EMBL" id="QNRT01000010">
    <property type="protein sequence ID" value="RBP47060.1"/>
    <property type="molecule type" value="Genomic_DNA"/>
</dbReference>
<dbReference type="InterPro" id="IPR013249">
    <property type="entry name" value="RNA_pol_sigma70_r4_t2"/>
</dbReference>
<dbReference type="InParanoid" id="A0A395JFF7"/>
<dbReference type="NCBIfam" id="TIGR02937">
    <property type="entry name" value="sigma70-ECF"/>
    <property type="match status" value="1"/>
</dbReference>
<dbReference type="Pfam" id="PF08281">
    <property type="entry name" value="Sigma70_r4_2"/>
    <property type="match status" value="1"/>
</dbReference>
<evidence type="ECO:0000313" key="8">
    <source>
        <dbReference type="Proteomes" id="UP000253083"/>
    </source>
</evidence>
<evidence type="ECO:0000256" key="3">
    <source>
        <dbReference type="ARBA" id="ARBA00023082"/>
    </source>
</evidence>
<keyword evidence="2" id="KW-0805">Transcription regulation</keyword>